<dbReference type="EMBL" id="MIPT01000001">
    <property type="protein sequence ID" value="OHT19543.1"/>
    <property type="molecule type" value="Genomic_DNA"/>
</dbReference>
<dbReference type="InterPro" id="IPR007709">
    <property type="entry name" value="N-FG_amidohydro"/>
</dbReference>
<keyword evidence="2" id="KW-1185">Reference proteome</keyword>
<keyword evidence="1" id="KW-0378">Hydrolase</keyword>
<dbReference type="Proteomes" id="UP000179467">
    <property type="component" value="Unassembled WGS sequence"/>
</dbReference>
<sequence length="241" mass="25362">MSEAWIDIPGNPASRLLLIGDHASNRVPADIDLGIDPALLNEHVAIDIGVDPLGRALCAALDCPGILGGVSRLVTDLNREEDKPGLVPIASDGHAVPGNALDHAGREARIARFWRPYHARVAELIASGLPAMLISLHSFTPKLATSDEPRPWSIGILYNEDDRAARIAIPLLEAAGVATGDNQPYSGKVLNATMNLHGEGSGIPYLGIEVRQDLIGDEAGVARWAGILAPVIRATADALIG</sequence>
<dbReference type="Gene3D" id="3.40.630.40">
    <property type="entry name" value="Zn-dependent exopeptidases"/>
    <property type="match status" value="1"/>
</dbReference>
<dbReference type="SUPFAM" id="SSF53187">
    <property type="entry name" value="Zn-dependent exopeptidases"/>
    <property type="match status" value="1"/>
</dbReference>
<dbReference type="OrthoDB" id="9815326at2"/>
<reference evidence="1 2" key="1">
    <citation type="submission" date="2016-09" db="EMBL/GenBank/DDBJ databases">
        <title>Metabolic pathway, cell adaptation mechanisms and a novel monoxygenase revealed through proteogenomic-transcription analysis of a Sphingomonas haloaromaticamans strain degrading the fungicide ortho-phenylphenol.</title>
        <authorList>
            <person name="Perruchon C."/>
            <person name="Papadopoulou E.S."/>
            <person name="Rousidou C."/>
            <person name="Vasileiadis S."/>
            <person name="Tanou G."/>
            <person name="Amoutzias G."/>
            <person name="Molassiotis A."/>
            <person name="Karpouzas D.G."/>
        </authorList>
    </citation>
    <scope>NUCLEOTIDE SEQUENCE [LARGE SCALE GENOMIC DNA]</scope>
    <source>
        <strain evidence="1 2">P3</strain>
    </source>
</reference>
<dbReference type="PIRSF" id="PIRSF029730">
    <property type="entry name" value="UCP029730"/>
    <property type="match status" value="1"/>
</dbReference>
<evidence type="ECO:0000313" key="2">
    <source>
        <dbReference type="Proteomes" id="UP000179467"/>
    </source>
</evidence>
<dbReference type="GO" id="GO:0016787">
    <property type="term" value="F:hydrolase activity"/>
    <property type="evidence" value="ECO:0007669"/>
    <property type="project" value="UniProtKB-KW"/>
</dbReference>
<protein>
    <submittedName>
        <fullName evidence="1">N-formylglutamate amidohydrolase</fullName>
    </submittedName>
</protein>
<name>A0A1S1HEA6_9SPHN</name>
<comment type="caution">
    <text evidence="1">The sequence shown here is derived from an EMBL/GenBank/DDBJ whole genome shotgun (WGS) entry which is preliminary data.</text>
</comment>
<gene>
    <name evidence="1" type="ORF">BHE75_01530</name>
</gene>
<dbReference type="Pfam" id="PF05013">
    <property type="entry name" value="FGase"/>
    <property type="match status" value="1"/>
</dbReference>
<proteinExistence type="predicted"/>
<evidence type="ECO:0000313" key="1">
    <source>
        <dbReference type="EMBL" id="OHT19543.1"/>
    </source>
</evidence>
<dbReference type="InterPro" id="IPR011227">
    <property type="entry name" value="UCP029730"/>
</dbReference>
<dbReference type="RefSeq" id="WP_015459957.1">
    <property type="nucleotide sequence ID" value="NZ_MIPT01000001.1"/>
</dbReference>
<dbReference type="AlphaFoldDB" id="A0A1S1HEA6"/>
<accession>A0A1S1HEA6</accession>
<organism evidence="1 2">
    <name type="scientific">Edaphosphingomonas haloaromaticamans</name>
    <dbReference type="NCBI Taxonomy" id="653954"/>
    <lineage>
        <taxon>Bacteria</taxon>
        <taxon>Pseudomonadati</taxon>
        <taxon>Pseudomonadota</taxon>
        <taxon>Alphaproteobacteria</taxon>
        <taxon>Sphingomonadales</taxon>
        <taxon>Rhizorhabdaceae</taxon>
        <taxon>Edaphosphingomonas</taxon>
    </lineage>
</organism>